<dbReference type="InterPro" id="IPR001647">
    <property type="entry name" value="HTH_TetR"/>
</dbReference>
<dbReference type="InterPro" id="IPR004111">
    <property type="entry name" value="Repressor_TetR_C"/>
</dbReference>
<dbReference type="GO" id="GO:0045892">
    <property type="term" value="P:negative regulation of DNA-templated transcription"/>
    <property type="evidence" value="ECO:0007669"/>
    <property type="project" value="InterPro"/>
</dbReference>
<reference evidence="7 8" key="1">
    <citation type="submission" date="2019-07" db="EMBL/GenBank/DDBJ databases">
        <title>Whole genome shotgun sequence of Nocardia ninae NBRC 108245.</title>
        <authorList>
            <person name="Hosoyama A."/>
            <person name="Uohara A."/>
            <person name="Ohji S."/>
            <person name="Ichikawa N."/>
        </authorList>
    </citation>
    <scope>NUCLEOTIDE SEQUENCE [LARGE SCALE GENOMIC DNA]</scope>
    <source>
        <strain evidence="7 8">NBRC 108245</strain>
    </source>
</reference>
<dbReference type="Proteomes" id="UP000321424">
    <property type="component" value="Unassembled WGS sequence"/>
</dbReference>
<dbReference type="PRINTS" id="PR00455">
    <property type="entry name" value="HTHTETR"/>
</dbReference>
<evidence type="ECO:0000256" key="5">
    <source>
        <dbReference type="PROSITE-ProRule" id="PRU00335"/>
    </source>
</evidence>
<dbReference type="Pfam" id="PF00440">
    <property type="entry name" value="TetR_N"/>
    <property type="match status" value="1"/>
</dbReference>
<organism evidence="7 8">
    <name type="scientific">Nocardia ninae NBRC 108245</name>
    <dbReference type="NCBI Taxonomy" id="1210091"/>
    <lineage>
        <taxon>Bacteria</taxon>
        <taxon>Bacillati</taxon>
        <taxon>Actinomycetota</taxon>
        <taxon>Actinomycetes</taxon>
        <taxon>Mycobacteriales</taxon>
        <taxon>Nocardiaceae</taxon>
        <taxon>Nocardia</taxon>
    </lineage>
</organism>
<dbReference type="InterPro" id="IPR023772">
    <property type="entry name" value="DNA-bd_HTH_TetR-type_CS"/>
</dbReference>
<dbReference type="EMBL" id="BJXA01000010">
    <property type="protein sequence ID" value="GEM37550.1"/>
    <property type="molecule type" value="Genomic_DNA"/>
</dbReference>
<dbReference type="Pfam" id="PF02909">
    <property type="entry name" value="TetR_C_1"/>
    <property type="match status" value="1"/>
</dbReference>
<gene>
    <name evidence="7" type="ORF">NN4_20690</name>
</gene>
<dbReference type="PROSITE" id="PS01081">
    <property type="entry name" value="HTH_TETR_1"/>
    <property type="match status" value="1"/>
</dbReference>
<dbReference type="AlphaFoldDB" id="A0A511MAA2"/>
<feature type="DNA-binding region" description="H-T-H motif" evidence="5">
    <location>
        <begin position="43"/>
        <end position="62"/>
    </location>
</feature>
<evidence type="ECO:0000313" key="7">
    <source>
        <dbReference type="EMBL" id="GEM37550.1"/>
    </source>
</evidence>
<sequence length="243" mass="27379">MTKQFTSVWIREPRQPKTSGLRLDQIIGAAVELLDAEGLESLSMRKIGAKLGAGATSLYWYVANKDELLEWVLDEFWGMVEVPEPEQAPWREVLTTFAYNFRAALREHPWGATLIGQLPSLGPNALRLTDRLRRAYVGAGFRGVDIYFASGTVMSYVLGVVTPEIAWRKTYGDMEIDRDLIVQTMEGVAEDYPELLADYQEATPEDTEVSRAMSFDFGLLCLLDGLQHRLRGFPEGARPRSEE</sequence>
<keyword evidence="4" id="KW-0804">Transcription</keyword>
<dbReference type="PANTHER" id="PTHR30055">
    <property type="entry name" value="HTH-TYPE TRANSCRIPTIONAL REGULATOR RUTR"/>
    <property type="match status" value="1"/>
</dbReference>
<proteinExistence type="predicted"/>
<evidence type="ECO:0000313" key="8">
    <source>
        <dbReference type="Proteomes" id="UP000321424"/>
    </source>
</evidence>
<keyword evidence="3 5" id="KW-0238">DNA-binding</keyword>
<dbReference type="PROSITE" id="PS50977">
    <property type="entry name" value="HTH_TETR_2"/>
    <property type="match status" value="1"/>
</dbReference>
<dbReference type="InterPro" id="IPR003012">
    <property type="entry name" value="Tet_transcr_reg_TetR"/>
</dbReference>
<evidence type="ECO:0000256" key="2">
    <source>
        <dbReference type="ARBA" id="ARBA00023015"/>
    </source>
</evidence>
<evidence type="ECO:0000256" key="3">
    <source>
        <dbReference type="ARBA" id="ARBA00023125"/>
    </source>
</evidence>
<dbReference type="RefSeq" id="WP_147129676.1">
    <property type="nucleotide sequence ID" value="NZ_BJXA01000010.1"/>
</dbReference>
<evidence type="ECO:0000256" key="4">
    <source>
        <dbReference type="ARBA" id="ARBA00023163"/>
    </source>
</evidence>
<evidence type="ECO:0000256" key="1">
    <source>
        <dbReference type="ARBA" id="ARBA00022491"/>
    </source>
</evidence>
<dbReference type="Gene3D" id="1.10.10.60">
    <property type="entry name" value="Homeodomain-like"/>
    <property type="match status" value="1"/>
</dbReference>
<evidence type="ECO:0000259" key="6">
    <source>
        <dbReference type="PROSITE" id="PS50977"/>
    </source>
</evidence>
<feature type="domain" description="HTH tetR-type" evidence="6">
    <location>
        <begin position="20"/>
        <end position="80"/>
    </location>
</feature>
<dbReference type="SUPFAM" id="SSF46689">
    <property type="entry name" value="Homeodomain-like"/>
    <property type="match status" value="1"/>
</dbReference>
<keyword evidence="1" id="KW-0678">Repressor</keyword>
<name>A0A511MAA2_9NOCA</name>
<dbReference type="GO" id="GO:0000976">
    <property type="term" value="F:transcription cis-regulatory region binding"/>
    <property type="evidence" value="ECO:0007669"/>
    <property type="project" value="TreeGrafter"/>
</dbReference>
<dbReference type="SUPFAM" id="SSF48498">
    <property type="entry name" value="Tetracyclin repressor-like, C-terminal domain"/>
    <property type="match status" value="1"/>
</dbReference>
<accession>A0A511MAA2</accession>
<protein>
    <submittedName>
        <fullName evidence="7">TetR family transcriptional regulator</fullName>
    </submittedName>
</protein>
<dbReference type="GO" id="GO:0046677">
    <property type="term" value="P:response to antibiotic"/>
    <property type="evidence" value="ECO:0007669"/>
    <property type="project" value="InterPro"/>
</dbReference>
<keyword evidence="2" id="KW-0805">Transcription regulation</keyword>
<comment type="caution">
    <text evidence="7">The sequence shown here is derived from an EMBL/GenBank/DDBJ whole genome shotgun (WGS) entry which is preliminary data.</text>
</comment>
<dbReference type="InterPro" id="IPR036271">
    <property type="entry name" value="Tet_transcr_reg_TetR-rel_C_sf"/>
</dbReference>
<dbReference type="Gene3D" id="1.10.357.10">
    <property type="entry name" value="Tetracycline Repressor, domain 2"/>
    <property type="match status" value="1"/>
</dbReference>
<dbReference type="PRINTS" id="PR00400">
    <property type="entry name" value="TETREPRESSOR"/>
</dbReference>
<dbReference type="InterPro" id="IPR009057">
    <property type="entry name" value="Homeodomain-like_sf"/>
</dbReference>
<dbReference type="PANTHER" id="PTHR30055:SF151">
    <property type="entry name" value="TRANSCRIPTIONAL REGULATORY PROTEIN"/>
    <property type="match status" value="1"/>
</dbReference>
<dbReference type="GO" id="GO:0003700">
    <property type="term" value="F:DNA-binding transcription factor activity"/>
    <property type="evidence" value="ECO:0007669"/>
    <property type="project" value="TreeGrafter"/>
</dbReference>
<keyword evidence="8" id="KW-1185">Reference proteome</keyword>
<dbReference type="OrthoDB" id="3818006at2"/>
<dbReference type="InterPro" id="IPR050109">
    <property type="entry name" value="HTH-type_TetR-like_transc_reg"/>
</dbReference>